<feature type="non-terminal residue" evidence="1">
    <location>
        <position position="105"/>
    </location>
</feature>
<evidence type="ECO:0000313" key="1">
    <source>
        <dbReference type="EMBL" id="CAG8668097.1"/>
    </source>
</evidence>
<dbReference type="Proteomes" id="UP000789525">
    <property type="component" value="Unassembled WGS sequence"/>
</dbReference>
<keyword evidence="2" id="KW-1185">Reference proteome</keyword>
<proteinExistence type="predicted"/>
<reference evidence="1" key="1">
    <citation type="submission" date="2021-06" db="EMBL/GenBank/DDBJ databases">
        <authorList>
            <person name="Kallberg Y."/>
            <person name="Tangrot J."/>
            <person name="Rosling A."/>
        </authorList>
    </citation>
    <scope>NUCLEOTIDE SEQUENCE</scope>
    <source>
        <strain evidence="1">CL356</strain>
    </source>
</reference>
<accession>A0ACA9NU93</accession>
<comment type="caution">
    <text evidence="1">The sequence shown here is derived from an EMBL/GenBank/DDBJ whole genome shotgun (WGS) entry which is preliminary data.</text>
</comment>
<gene>
    <name evidence="1" type="ORF">ACOLOM_LOCUS8844</name>
</gene>
<protein>
    <submittedName>
        <fullName evidence="1">1577_t:CDS:1</fullName>
    </submittedName>
</protein>
<organism evidence="1 2">
    <name type="scientific">Acaulospora colombiana</name>
    <dbReference type="NCBI Taxonomy" id="27376"/>
    <lineage>
        <taxon>Eukaryota</taxon>
        <taxon>Fungi</taxon>
        <taxon>Fungi incertae sedis</taxon>
        <taxon>Mucoromycota</taxon>
        <taxon>Glomeromycotina</taxon>
        <taxon>Glomeromycetes</taxon>
        <taxon>Diversisporales</taxon>
        <taxon>Acaulosporaceae</taxon>
        <taxon>Acaulospora</taxon>
    </lineage>
</organism>
<name>A0ACA9NU93_9GLOM</name>
<dbReference type="EMBL" id="CAJVPT010023964">
    <property type="protein sequence ID" value="CAG8668097.1"/>
    <property type="molecule type" value="Genomic_DNA"/>
</dbReference>
<evidence type="ECO:0000313" key="2">
    <source>
        <dbReference type="Proteomes" id="UP000789525"/>
    </source>
</evidence>
<sequence>MNKLNLSFANRKKDVHIIKCQELSSVRDVRKVTKSVCTNATAVTKRTNLSKGALFLNVRIVEESRKDSMSIIALDPLIESDVLEEDGKIYLSPNDGNNNKYEISE</sequence>